<proteinExistence type="predicted"/>
<accession>A0A2U8FWC8</accession>
<sequence length="136" mass="13464">MQADRTLLNVVVNSTFRCGDGSAAMGIIGSTGFKADGAGGFSTCTGAFATGAGSTRAAYVDLALATGGGAWNLNILRNGGLHAESFTSAFVAGKVGEIITQPPAVPEPATWGLACAGLLVAGWAARRRACATDAAA</sequence>
<organism evidence="2 3">
    <name type="scientific">Aquabacterium olei</name>
    <dbReference type="NCBI Taxonomy" id="1296669"/>
    <lineage>
        <taxon>Bacteria</taxon>
        <taxon>Pseudomonadati</taxon>
        <taxon>Pseudomonadota</taxon>
        <taxon>Betaproteobacteria</taxon>
        <taxon>Burkholderiales</taxon>
        <taxon>Aquabacterium</taxon>
    </lineage>
</organism>
<protein>
    <recommendedName>
        <fullName evidence="1">Ice-binding protein C-terminal domain-containing protein</fullName>
    </recommendedName>
</protein>
<dbReference type="InterPro" id="IPR013424">
    <property type="entry name" value="Ice-binding_C"/>
</dbReference>
<dbReference type="KEGG" id="aon:DEH84_17130"/>
<gene>
    <name evidence="2" type="ORF">DEH84_17130</name>
</gene>
<evidence type="ECO:0000313" key="3">
    <source>
        <dbReference type="Proteomes" id="UP000244892"/>
    </source>
</evidence>
<dbReference type="Proteomes" id="UP000244892">
    <property type="component" value="Chromosome"/>
</dbReference>
<dbReference type="OrthoDB" id="5360469at2"/>
<dbReference type="EMBL" id="CP029210">
    <property type="protein sequence ID" value="AWI55361.1"/>
    <property type="molecule type" value="Genomic_DNA"/>
</dbReference>
<feature type="domain" description="Ice-binding protein C-terminal" evidence="1">
    <location>
        <begin position="104"/>
        <end position="128"/>
    </location>
</feature>
<name>A0A2U8FWC8_9BURK</name>
<dbReference type="NCBIfam" id="TIGR02595">
    <property type="entry name" value="PEP_CTERM"/>
    <property type="match status" value="1"/>
</dbReference>
<keyword evidence="3" id="KW-1185">Reference proteome</keyword>
<dbReference type="AlphaFoldDB" id="A0A2U8FWC8"/>
<reference evidence="2 3" key="1">
    <citation type="submission" date="2018-05" db="EMBL/GenBank/DDBJ databases">
        <title>complete genome sequence of Aquabacterium olei NBRC 110486.</title>
        <authorList>
            <person name="Tang B."/>
            <person name="Chang J."/>
            <person name="Zhang L."/>
            <person name="Yang H."/>
        </authorList>
    </citation>
    <scope>NUCLEOTIDE SEQUENCE [LARGE SCALE GENOMIC DNA]</scope>
    <source>
        <strain evidence="2 3">NBRC 110486</strain>
    </source>
</reference>
<dbReference type="Pfam" id="PF07589">
    <property type="entry name" value="PEP-CTERM"/>
    <property type="match status" value="1"/>
</dbReference>
<evidence type="ECO:0000313" key="2">
    <source>
        <dbReference type="EMBL" id="AWI55361.1"/>
    </source>
</evidence>
<evidence type="ECO:0000259" key="1">
    <source>
        <dbReference type="Pfam" id="PF07589"/>
    </source>
</evidence>